<protein>
    <recommendedName>
        <fullName evidence="6">Exodeoxyribonuclease 7 small subunit</fullName>
        <ecNumber evidence="6">3.1.11.6</ecNumber>
    </recommendedName>
    <alternativeName>
        <fullName evidence="6">Exodeoxyribonuclease VII small subunit</fullName>
        <shortName evidence="6">Exonuclease VII small subunit</shortName>
    </alternativeName>
</protein>
<reference evidence="7 8" key="1">
    <citation type="submission" date="2014-02" db="EMBL/GenBank/DDBJ databases">
        <title>Draft genome sequence of Lysinibacillus massiliensis CCUG 49529.</title>
        <authorList>
            <person name="Zhang F."/>
            <person name="Wang G."/>
            <person name="Zhang L."/>
        </authorList>
    </citation>
    <scope>NUCLEOTIDE SEQUENCE [LARGE SCALE GENOMIC DNA]</scope>
    <source>
        <strain evidence="7 8">CCUG 49529</strain>
    </source>
</reference>
<dbReference type="OrthoDB" id="9798666at2"/>
<dbReference type="Gene3D" id="1.10.287.1040">
    <property type="entry name" value="Exonuclease VII, small subunit"/>
    <property type="match status" value="1"/>
</dbReference>
<keyword evidence="5 6" id="KW-0269">Exonuclease</keyword>
<gene>
    <name evidence="6" type="primary">xseB</name>
    <name evidence="7" type="ORF">CD30_05305</name>
</gene>
<dbReference type="RefSeq" id="WP_036173391.1">
    <property type="nucleotide sequence ID" value="NZ_AVCZ01000006.1"/>
</dbReference>
<keyword evidence="8" id="KW-1185">Reference proteome</keyword>
<dbReference type="NCBIfam" id="NF002138">
    <property type="entry name" value="PRK00977.1-2"/>
    <property type="match status" value="1"/>
</dbReference>
<proteinExistence type="inferred from homology"/>
<evidence type="ECO:0000256" key="4">
    <source>
        <dbReference type="ARBA" id="ARBA00022801"/>
    </source>
</evidence>
<evidence type="ECO:0000256" key="1">
    <source>
        <dbReference type="ARBA" id="ARBA00009998"/>
    </source>
</evidence>
<dbReference type="eggNOG" id="COG1722">
    <property type="taxonomic scope" value="Bacteria"/>
</dbReference>
<dbReference type="HAMAP" id="MF_00337">
    <property type="entry name" value="Exonuc_7_S"/>
    <property type="match status" value="1"/>
</dbReference>
<dbReference type="EMBL" id="JPVQ01000006">
    <property type="protein sequence ID" value="KGR91474.1"/>
    <property type="molecule type" value="Genomic_DNA"/>
</dbReference>
<dbReference type="PANTHER" id="PTHR34137">
    <property type="entry name" value="EXODEOXYRIBONUCLEASE 7 SMALL SUBUNIT"/>
    <property type="match status" value="1"/>
</dbReference>
<comment type="function">
    <text evidence="6">Bidirectionally degrades single-stranded DNA into large acid-insoluble oligonucleotides, which are then degraded further into small acid-soluble oligonucleotides.</text>
</comment>
<keyword evidence="2 6" id="KW-0963">Cytoplasm</keyword>
<dbReference type="GO" id="GO:0005829">
    <property type="term" value="C:cytosol"/>
    <property type="evidence" value="ECO:0007669"/>
    <property type="project" value="TreeGrafter"/>
</dbReference>
<evidence type="ECO:0000313" key="8">
    <source>
        <dbReference type="Proteomes" id="UP000030595"/>
    </source>
</evidence>
<dbReference type="GO" id="GO:0009318">
    <property type="term" value="C:exodeoxyribonuclease VII complex"/>
    <property type="evidence" value="ECO:0007669"/>
    <property type="project" value="UniProtKB-UniRule"/>
</dbReference>
<dbReference type="EC" id="3.1.11.6" evidence="6"/>
<dbReference type="AlphaFoldDB" id="A0A0A3J367"/>
<dbReference type="NCBIfam" id="TIGR01280">
    <property type="entry name" value="xseB"/>
    <property type="match status" value="1"/>
</dbReference>
<dbReference type="Proteomes" id="UP000030595">
    <property type="component" value="Unassembled WGS sequence"/>
</dbReference>
<comment type="subunit">
    <text evidence="6">Heterooligomer composed of large and small subunits.</text>
</comment>
<dbReference type="InterPro" id="IPR003761">
    <property type="entry name" value="Exonuc_VII_S"/>
</dbReference>
<dbReference type="InterPro" id="IPR037004">
    <property type="entry name" value="Exonuc_VII_ssu_sf"/>
</dbReference>
<comment type="catalytic activity">
    <reaction evidence="6">
        <text>Exonucleolytic cleavage in either 5'- to 3'- or 3'- to 5'-direction to yield nucleoside 5'-phosphates.</text>
        <dbReference type="EC" id="3.1.11.6"/>
    </reaction>
</comment>
<evidence type="ECO:0000256" key="6">
    <source>
        <dbReference type="HAMAP-Rule" id="MF_00337"/>
    </source>
</evidence>
<name>A0A0A3J367_9BACL</name>
<dbReference type="SUPFAM" id="SSF116842">
    <property type="entry name" value="XseB-like"/>
    <property type="match status" value="1"/>
</dbReference>
<dbReference type="GO" id="GO:0006308">
    <property type="term" value="P:DNA catabolic process"/>
    <property type="evidence" value="ECO:0007669"/>
    <property type="project" value="UniProtKB-UniRule"/>
</dbReference>
<keyword evidence="4 6" id="KW-0378">Hydrolase</keyword>
<dbReference type="Pfam" id="PF02609">
    <property type="entry name" value="Exonuc_VII_S"/>
    <property type="match status" value="1"/>
</dbReference>
<dbReference type="PIRSF" id="PIRSF006488">
    <property type="entry name" value="Exonuc_VII_S"/>
    <property type="match status" value="1"/>
</dbReference>
<dbReference type="PANTHER" id="PTHR34137:SF1">
    <property type="entry name" value="EXODEOXYRIBONUCLEASE 7 SMALL SUBUNIT"/>
    <property type="match status" value="1"/>
</dbReference>
<evidence type="ECO:0000256" key="5">
    <source>
        <dbReference type="ARBA" id="ARBA00022839"/>
    </source>
</evidence>
<keyword evidence="3 6" id="KW-0540">Nuclease</keyword>
<organism evidence="7 8">
    <name type="scientific">Ureibacillus massiliensis 4400831 = CIP 108448 = CCUG 49529</name>
    <dbReference type="NCBI Taxonomy" id="1211035"/>
    <lineage>
        <taxon>Bacteria</taxon>
        <taxon>Bacillati</taxon>
        <taxon>Bacillota</taxon>
        <taxon>Bacilli</taxon>
        <taxon>Bacillales</taxon>
        <taxon>Caryophanaceae</taxon>
        <taxon>Ureibacillus</taxon>
    </lineage>
</organism>
<comment type="similarity">
    <text evidence="1 6">Belongs to the XseB family.</text>
</comment>
<evidence type="ECO:0000256" key="3">
    <source>
        <dbReference type="ARBA" id="ARBA00022722"/>
    </source>
</evidence>
<evidence type="ECO:0000313" key="7">
    <source>
        <dbReference type="EMBL" id="KGR91474.1"/>
    </source>
</evidence>
<sequence length="74" mass="8480">MTKQQSFAEAMNELEVIVQKLEQGDVPLEEAIDLYKKGMELSHFCHEKLQNAEEQLISIVNDQGEKQAFEPSKD</sequence>
<dbReference type="GO" id="GO:0008855">
    <property type="term" value="F:exodeoxyribonuclease VII activity"/>
    <property type="evidence" value="ECO:0007669"/>
    <property type="project" value="UniProtKB-UniRule"/>
</dbReference>
<comment type="caution">
    <text evidence="7">The sequence shown here is derived from an EMBL/GenBank/DDBJ whole genome shotgun (WGS) entry which is preliminary data.</text>
</comment>
<evidence type="ECO:0000256" key="2">
    <source>
        <dbReference type="ARBA" id="ARBA00022490"/>
    </source>
</evidence>
<comment type="subcellular location">
    <subcellularLocation>
        <location evidence="6">Cytoplasm</location>
    </subcellularLocation>
</comment>
<accession>A0A0A3J367</accession>